<evidence type="ECO:0000313" key="3">
    <source>
        <dbReference type="EMBL" id="KAF0823349.1"/>
    </source>
</evidence>
<dbReference type="InterPro" id="IPR029052">
    <property type="entry name" value="Metallo-depent_PP-like"/>
</dbReference>
<keyword evidence="3" id="KW-0378">Hydrolase</keyword>
<dbReference type="InterPro" id="IPR024654">
    <property type="entry name" value="Calcineurin-like_PHP_lpxH"/>
</dbReference>
<dbReference type="SUPFAM" id="SSF56300">
    <property type="entry name" value="Metallo-dependent phosphatases"/>
    <property type="match status" value="1"/>
</dbReference>
<evidence type="ECO:0000259" key="2">
    <source>
        <dbReference type="Pfam" id="PF12850"/>
    </source>
</evidence>
<dbReference type="InterPro" id="IPR011152">
    <property type="entry name" value="Pesterase_MJ0912"/>
</dbReference>
<comment type="similarity">
    <text evidence="1">Belongs to the metallophosphoesterase superfamily. YfcE family.</text>
</comment>
<gene>
    <name evidence="3" type="ORF">KIS1582_2893</name>
</gene>
<protein>
    <submittedName>
        <fullName evidence="3">Serine/threonine protein phosphatase</fullName>
        <ecNumber evidence="3">3.1.3.16</ecNumber>
    </submittedName>
</protein>
<dbReference type="GO" id="GO:0005737">
    <property type="term" value="C:cytoplasm"/>
    <property type="evidence" value="ECO:0007669"/>
    <property type="project" value="TreeGrafter"/>
</dbReference>
<dbReference type="PIRSF" id="PIRSF000883">
    <property type="entry name" value="Pesterase_MJ0912"/>
    <property type="match status" value="1"/>
</dbReference>
<accession>A0A800MVQ0</accession>
<dbReference type="AlphaFoldDB" id="A0A800MVQ0"/>
<dbReference type="CDD" id="cd00838">
    <property type="entry name" value="MPP_superfamily"/>
    <property type="match status" value="1"/>
</dbReference>
<name>A0A800MVQ0_CYTFI</name>
<dbReference type="EC" id="3.1.3.16" evidence="3"/>
<sequence length="254" mass="28480">MGKVAVISDIHGNITALEAVLDNIRERGIENIFCLGDLIGKGPNSLKAVEWIKVTCEVVLLGNWDDFMQKPLDFEEGQWHQRQLGEEALSYLGTLPFHHDFYMSGKYIRLYHASAKSIYHRVVPMRDSHEEKLAMFENTENITAGEEGRTPDVVGYGDIHAALVEPIHPQKTLFNAGSVGNSLDIPQATYAILHGEYLAKEAAPFSIEIVRVPYDIEKEISIAKEMGMPNLEAYALELREAKYRGAPKKVQAEK</sequence>
<dbReference type="Proteomes" id="UP000465778">
    <property type="component" value="Unassembled WGS sequence"/>
</dbReference>
<dbReference type="RefSeq" id="WP_159345563.1">
    <property type="nucleotide sequence ID" value="NZ_JBALOT010000086.1"/>
</dbReference>
<proteinExistence type="inferred from homology"/>
<dbReference type="Pfam" id="PF12850">
    <property type="entry name" value="Metallophos_2"/>
    <property type="match status" value="1"/>
</dbReference>
<evidence type="ECO:0000313" key="4">
    <source>
        <dbReference type="Proteomes" id="UP000465778"/>
    </source>
</evidence>
<dbReference type="EMBL" id="VDEM01000033">
    <property type="protein sequence ID" value="KAF0823349.1"/>
    <property type="molecule type" value="Genomic_DNA"/>
</dbReference>
<dbReference type="OrthoDB" id="9813918at2"/>
<comment type="caution">
    <text evidence="3">The sequence shown here is derived from an EMBL/GenBank/DDBJ whole genome shotgun (WGS) entry which is preliminary data.</text>
</comment>
<reference evidence="3 4" key="1">
    <citation type="journal article" date="2020" name="G3 (Bethesda)">
        <title>Whole Genome Sequencing and Comparative Genomics of Two Nematicidal Bacillus Strains Reveals a Wide Range of Possible Virulence Factors.</title>
        <authorList>
            <person name="Susic N."/>
            <person name="Janezic S."/>
            <person name="Rupnik M."/>
            <person name="Geric Stare B."/>
        </authorList>
    </citation>
    <scope>NUCLEOTIDE SEQUENCE [LARGE SCALE GENOMIC DNA]</scope>
    <source>
        <strain evidence="3 4">I-1582</strain>
    </source>
</reference>
<dbReference type="PANTHER" id="PTHR42850:SF2">
    <property type="entry name" value="BLL5683 PROTEIN"/>
    <property type="match status" value="1"/>
</dbReference>
<evidence type="ECO:0000256" key="1">
    <source>
        <dbReference type="ARBA" id="ARBA00008950"/>
    </source>
</evidence>
<organism evidence="3 4">
    <name type="scientific">Cytobacillus firmus</name>
    <name type="common">Bacillus firmus</name>
    <dbReference type="NCBI Taxonomy" id="1399"/>
    <lineage>
        <taxon>Bacteria</taxon>
        <taxon>Bacillati</taxon>
        <taxon>Bacillota</taxon>
        <taxon>Bacilli</taxon>
        <taxon>Bacillales</taxon>
        <taxon>Bacillaceae</taxon>
        <taxon>Cytobacillus</taxon>
    </lineage>
</organism>
<dbReference type="GO" id="GO:0004722">
    <property type="term" value="F:protein serine/threonine phosphatase activity"/>
    <property type="evidence" value="ECO:0007669"/>
    <property type="project" value="UniProtKB-EC"/>
</dbReference>
<dbReference type="PANTHER" id="PTHR42850">
    <property type="entry name" value="METALLOPHOSPHOESTERASE"/>
    <property type="match status" value="1"/>
</dbReference>
<dbReference type="Gene3D" id="3.60.21.10">
    <property type="match status" value="1"/>
</dbReference>
<feature type="domain" description="Calcineurin-like phosphoesterase" evidence="2">
    <location>
        <begin position="3"/>
        <end position="194"/>
    </location>
</feature>
<dbReference type="InterPro" id="IPR050126">
    <property type="entry name" value="Ap4A_hydrolase"/>
</dbReference>